<dbReference type="InterPro" id="IPR004360">
    <property type="entry name" value="Glyas_Fos-R_dOase_dom"/>
</dbReference>
<dbReference type="EMBL" id="JXYA01000023">
    <property type="protein sequence ID" value="KJZ08941.1"/>
    <property type="molecule type" value="Genomic_DNA"/>
</dbReference>
<evidence type="ECO:0000259" key="1">
    <source>
        <dbReference type="PROSITE" id="PS51819"/>
    </source>
</evidence>
<dbReference type="Gene3D" id="3.10.180.10">
    <property type="entry name" value="2,3-Dihydroxybiphenyl 1,2-Dioxygenase, domain 1"/>
    <property type="match status" value="1"/>
</dbReference>
<dbReference type="Pfam" id="PF00903">
    <property type="entry name" value="Glyoxalase"/>
    <property type="match status" value="1"/>
</dbReference>
<evidence type="ECO:0000313" key="4">
    <source>
        <dbReference type="Proteomes" id="UP000033452"/>
    </source>
</evidence>
<comment type="caution">
    <text evidence="2">The sequence shown here is derived from an EMBL/GenBank/DDBJ whole genome shotgun (WGS) entry which is preliminary data.</text>
</comment>
<evidence type="ECO:0000313" key="5">
    <source>
        <dbReference type="Proteomes" id="UP000292345"/>
    </source>
</evidence>
<accession>A0A0F4QMR6</accession>
<keyword evidence="4" id="KW-1185">Reference proteome</keyword>
<gene>
    <name evidence="3" type="ORF">C3B51_16500</name>
    <name evidence="2" type="ORF">TW77_11200</name>
</gene>
<dbReference type="PROSITE" id="PS51819">
    <property type="entry name" value="VOC"/>
    <property type="match status" value="1"/>
</dbReference>
<dbReference type="RefSeq" id="WP_046005067.1">
    <property type="nucleotide sequence ID" value="NZ_JXYA01000023.1"/>
</dbReference>
<reference evidence="2 4" key="1">
    <citation type="journal article" date="2015" name="BMC Genomics">
        <title>Genome mining reveals unlocked bioactive potential of marine Gram-negative bacteria.</title>
        <authorList>
            <person name="Machado H."/>
            <person name="Sonnenschein E.C."/>
            <person name="Melchiorsen J."/>
            <person name="Gram L."/>
        </authorList>
    </citation>
    <scope>NUCLEOTIDE SEQUENCE [LARGE SCALE GENOMIC DNA]</scope>
    <source>
        <strain evidence="2 4">S2471</strain>
    </source>
</reference>
<reference evidence="3 5" key="2">
    <citation type="submission" date="2018-01" db="EMBL/GenBank/DDBJ databases">
        <title>Co-occurrence of chitin degradation, pigmentation and bioactivity in marine Pseudoalteromonas.</title>
        <authorList>
            <person name="Paulsen S."/>
            <person name="Gram L."/>
            <person name="Machado H."/>
        </authorList>
    </citation>
    <scope>NUCLEOTIDE SEQUENCE [LARGE SCALE GENOMIC DNA]</scope>
    <source>
        <strain evidence="3 5">S1946</strain>
    </source>
</reference>
<feature type="domain" description="VOC" evidence="1">
    <location>
        <begin position="2"/>
        <end position="126"/>
    </location>
</feature>
<proteinExistence type="predicted"/>
<name>A0A0F4QMR6_9GAMM</name>
<dbReference type="AlphaFoldDB" id="A0A0F4QMR6"/>
<dbReference type="PROSITE" id="PS51257">
    <property type="entry name" value="PROKAR_LIPOPROTEIN"/>
    <property type="match status" value="1"/>
</dbReference>
<organism evidence="2 4">
    <name type="scientific">Pseudoalteromonas rubra</name>
    <dbReference type="NCBI Taxonomy" id="43658"/>
    <lineage>
        <taxon>Bacteria</taxon>
        <taxon>Pseudomonadati</taxon>
        <taxon>Pseudomonadota</taxon>
        <taxon>Gammaproteobacteria</taxon>
        <taxon>Alteromonadales</taxon>
        <taxon>Pseudoalteromonadaceae</taxon>
        <taxon>Pseudoalteromonas</taxon>
    </lineage>
</organism>
<dbReference type="InterPro" id="IPR029068">
    <property type="entry name" value="Glyas_Bleomycin-R_OHBP_Dase"/>
</dbReference>
<evidence type="ECO:0000313" key="3">
    <source>
        <dbReference type="EMBL" id="RZM77532.1"/>
    </source>
</evidence>
<sequence length="127" mass="13737">MQFLKTVIYVDSVEEVLDFYYQAFGLSACGLSEDGDYGELDTGQVLLAFATHPVAQAQFKQSYIRSQPKQPALGFELTLGCENVAKSYDKAVAAGAEPLSPPAQKGEHTQAYVRSIEGTLVALISVE</sequence>
<dbReference type="SUPFAM" id="SSF54593">
    <property type="entry name" value="Glyoxalase/Bleomycin resistance protein/Dihydroxybiphenyl dioxygenase"/>
    <property type="match status" value="1"/>
</dbReference>
<dbReference type="Proteomes" id="UP000292345">
    <property type="component" value="Unassembled WGS sequence"/>
</dbReference>
<dbReference type="PATRIC" id="fig|43658.5.peg.2367"/>
<dbReference type="EMBL" id="PPUZ01000044">
    <property type="protein sequence ID" value="RZM77532.1"/>
    <property type="molecule type" value="Genomic_DNA"/>
</dbReference>
<dbReference type="Proteomes" id="UP000033452">
    <property type="component" value="Unassembled WGS sequence"/>
</dbReference>
<dbReference type="InterPro" id="IPR037523">
    <property type="entry name" value="VOC_core"/>
</dbReference>
<dbReference type="OrthoDB" id="9798430at2"/>
<protein>
    <submittedName>
        <fullName evidence="2">Glyoxalase</fullName>
    </submittedName>
</protein>
<evidence type="ECO:0000313" key="2">
    <source>
        <dbReference type="EMBL" id="KJZ08941.1"/>
    </source>
</evidence>